<accession>A0A8S5S1C0</accession>
<evidence type="ECO:0000313" key="2">
    <source>
        <dbReference type="EMBL" id="DAF44603.1"/>
    </source>
</evidence>
<feature type="compositionally biased region" description="Basic residues" evidence="1">
    <location>
        <begin position="11"/>
        <end position="21"/>
    </location>
</feature>
<protein>
    <submittedName>
        <fullName evidence="2">Uncharacterized protein</fullName>
    </submittedName>
</protein>
<reference evidence="2" key="1">
    <citation type="journal article" date="2021" name="Proc. Natl. Acad. Sci. U.S.A.">
        <title>A Catalog of Tens of Thousands of Viruses from Human Metagenomes Reveals Hidden Associations with Chronic Diseases.</title>
        <authorList>
            <person name="Tisza M.J."/>
            <person name="Buck C.B."/>
        </authorList>
    </citation>
    <scope>NUCLEOTIDE SEQUENCE</scope>
    <source>
        <strain evidence="2">Ct8Lf7</strain>
    </source>
</reference>
<proteinExistence type="predicted"/>
<evidence type="ECO:0000256" key="1">
    <source>
        <dbReference type="SAM" id="MobiDB-lite"/>
    </source>
</evidence>
<feature type="region of interest" description="Disordered" evidence="1">
    <location>
        <begin position="1"/>
        <end position="30"/>
    </location>
</feature>
<name>A0A8S5S1C0_9CAUD</name>
<sequence>MNNIRNSRRENQKKKIRRNGQKRKEPLLKV</sequence>
<organism evidence="2">
    <name type="scientific">Podoviridae sp. ct8Lf7</name>
    <dbReference type="NCBI Taxonomy" id="2827723"/>
    <lineage>
        <taxon>Viruses</taxon>
        <taxon>Duplodnaviria</taxon>
        <taxon>Heunggongvirae</taxon>
        <taxon>Uroviricota</taxon>
        <taxon>Caudoviricetes</taxon>
    </lineage>
</organism>
<dbReference type="EMBL" id="BK032511">
    <property type="protein sequence ID" value="DAF44603.1"/>
    <property type="molecule type" value="Genomic_DNA"/>
</dbReference>